<reference evidence="2 3" key="1">
    <citation type="submission" date="2019-08" db="EMBL/GenBank/DDBJ databases">
        <authorList>
            <person name="Alioto T."/>
            <person name="Alioto T."/>
            <person name="Gomez Garrido J."/>
        </authorList>
    </citation>
    <scope>NUCLEOTIDE SEQUENCE [LARGE SCALE GENOMIC DNA]</scope>
</reference>
<evidence type="ECO:0000313" key="3">
    <source>
        <dbReference type="Proteomes" id="UP000325440"/>
    </source>
</evidence>
<proteinExistence type="predicted"/>
<feature type="compositionally biased region" description="Low complexity" evidence="1">
    <location>
        <begin position="210"/>
        <end position="222"/>
    </location>
</feature>
<accession>A0A5E4M5F8</accession>
<feature type="region of interest" description="Disordered" evidence="1">
    <location>
        <begin position="35"/>
        <end position="54"/>
    </location>
</feature>
<organism evidence="2 3">
    <name type="scientific">Cinara cedri</name>
    <dbReference type="NCBI Taxonomy" id="506608"/>
    <lineage>
        <taxon>Eukaryota</taxon>
        <taxon>Metazoa</taxon>
        <taxon>Ecdysozoa</taxon>
        <taxon>Arthropoda</taxon>
        <taxon>Hexapoda</taxon>
        <taxon>Insecta</taxon>
        <taxon>Pterygota</taxon>
        <taxon>Neoptera</taxon>
        <taxon>Paraneoptera</taxon>
        <taxon>Hemiptera</taxon>
        <taxon>Sternorrhyncha</taxon>
        <taxon>Aphidomorpha</taxon>
        <taxon>Aphidoidea</taxon>
        <taxon>Aphididae</taxon>
        <taxon>Lachninae</taxon>
        <taxon>Cinara</taxon>
    </lineage>
</organism>
<dbReference type="EMBL" id="CABPRJ010000035">
    <property type="protein sequence ID" value="VVC26474.1"/>
    <property type="molecule type" value="Genomic_DNA"/>
</dbReference>
<evidence type="ECO:0000256" key="1">
    <source>
        <dbReference type="SAM" id="MobiDB-lite"/>
    </source>
</evidence>
<evidence type="ECO:0000313" key="2">
    <source>
        <dbReference type="EMBL" id="VVC26474.1"/>
    </source>
</evidence>
<keyword evidence="3" id="KW-1185">Reference proteome</keyword>
<feature type="compositionally biased region" description="Low complexity" evidence="1">
    <location>
        <begin position="81"/>
        <end position="95"/>
    </location>
</feature>
<feature type="region of interest" description="Disordered" evidence="1">
    <location>
        <begin position="183"/>
        <end position="226"/>
    </location>
</feature>
<name>A0A5E4M5F8_9HEMI</name>
<feature type="region of interest" description="Disordered" evidence="1">
    <location>
        <begin position="79"/>
        <end position="108"/>
    </location>
</feature>
<protein>
    <submittedName>
        <fullName evidence="2">Uncharacterized protein</fullName>
    </submittedName>
</protein>
<dbReference type="OrthoDB" id="10538666at2759"/>
<gene>
    <name evidence="2" type="ORF">CINCED_3A004277</name>
</gene>
<dbReference type="Proteomes" id="UP000325440">
    <property type="component" value="Unassembled WGS sequence"/>
</dbReference>
<feature type="compositionally biased region" description="Polar residues" evidence="1">
    <location>
        <begin position="96"/>
        <end position="107"/>
    </location>
</feature>
<sequence>MTNIQKPPVYKHILPRVLEFTTNNEYYNNHDKNIAASKLPISPPPLPKQTTRLPIRYDTPSDTIRERQSRVDRILEKYRRQPSSSVSRQFSRSISCNVPTESPTPINDLNLLHTTRMKAIDSDEKKLNSGPRSISPYALFDRSDQNYNTVGTSQENKNHATVNNYLSKSYSLKTLGEYRAHNSNSLSSVDHRSLSKSNSTFVNNDEDPPSSSSSSSSTTTSKSIKEDTNHYGSSALLDWTVGNYSEETVSDRIRRRSFYVKLK</sequence>
<dbReference type="AlphaFoldDB" id="A0A5E4M5F8"/>